<organism evidence="1 2">
    <name type="scientific">Phytophthora citrophthora</name>
    <dbReference type="NCBI Taxonomy" id="4793"/>
    <lineage>
        <taxon>Eukaryota</taxon>
        <taxon>Sar</taxon>
        <taxon>Stramenopiles</taxon>
        <taxon>Oomycota</taxon>
        <taxon>Peronosporomycetes</taxon>
        <taxon>Peronosporales</taxon>
        <taxon>Peronosporaceae</taxon>
        <taxon>Phytophthora</taxon>
    </lineage>
</organism>
<reference evidence="1" key="1">
    <citation type="submission" date="2023-08" db="EMBL/GenBank/DDBJ databases">
        <title>Reference Genome Resource for the Citrus Pathogen Phytophthora citrophthora.</title>
        <authorList>
            <person name="Moller H."/>
            <person name="Coetzee B."/>
            <person name="Rose L.J."/>
            <person name="Van Niekerk J.M."/>
        </authorList>
    </citation>
    <scope>NUCLEOTIDE SEQUENCE</scope>
    <source>
        <strain evidence="1">STE-U-9442</strain>
    </source>
</reference>
<keyword evidence="2" id="KW-1185">Reference proteome</keyword>
<evidence type="ECO:0000313" key="1">
    <source>
        <dbReference type="EMBL" id="KAK1935826.1"/>
    </source>
</evidence>
<evidence type="ECO:0000313" key="2">
    <source>
        <dbReference type="Proteomes" id="UP001259832"/>
    </source>
</evidence>
<proteinExistence type="predicted"/>
<comment type="caution">
    <text evidence="1">The sequence shown here is derived from an EMBL/GenBank/DDBJ whole genome shotgun (WGS) entry which is preliminary data.</text>
</comment>
<dbReference type="AlphaFoldDB" id="A0AAD9LGS3"/>
<dbReference type="Proteomes" id="UP001259832">
    <property type="component" value="Unassembled WGS sequence"/>
</dbReference>
<name>A0AAD9LGS3_9STRA</name>
<sequence>MVTMKNAVALCTQQDLLASLAASIRIRSDPVFDGLIVGLDEIYANMDKVFEKAGVTELPCPGRKNLSARNNLKFVEFLDCYAVPFDINSTEKAVWGCLAEHDWKGPKNLASSYFDKTRNALLTYWVAALSGGGVTVAIKNCRVTRKYVEKSRTVFISQTFIDPLSDPPAVFYETMRLMVKENGMCDTRPTSMIESHRDATMHDKGDVKRVLKHVNEIGAAAWDAAVTHFNHRVEDALVRQQWSNKGLP</sequence>
<dbReference type="EMBL" id="JASMQC010000022">
    <property type="protein sequence ID" value="KAK1935826.1"/>
    <property type="molecule type" value="Genomic_DNA"/>
</dbReference>
<gene>
    <name evidence="1" type="ORF">P3T76_010520</name>
</gene>
<protein>
    <submittedName>
        <fullName evidence="1">Uncharacterized protein</fullName>
    </submittedName>
</protein>
<accession>A0AAD9LGS3</accession>